<evidence type="ECO:0000313" key="2">
    <source>
        <dbReference type="EMBL" id="AKT43243.1"/>
    </source>
</evidence>
<dbReference type="SUPFAM" id="SSF54427">
    <property type="entry name" value="NTF2-like"/>
    <property type="match status" value="1"/>
</dbReference>
<proteinExistence type="predicted"/>
<accession>A0A0K1ERK1</accession>
<dbReference type="KEGG" id="ccro:CMC5_074740"/>
<feature type="domain" description="SnoaL-like" evidence="1">
    <location>
        <begin position="16"/>
        <end position="117"/>
    </location>
</feature>
<dbReference type="GO" id="GO:0016853">
    <property type="term" value="F:isomerase activity"/>
    <property type="evidence" value="ECO:0007669"/>
    <property type="project" value="UniProtKB-KW"/>
</dbReference>
<name>A0A0K1ERK1_CHOCO</name>
<dbReference type="InterPro" id="IPR032710">
    <property type="entry name" value="NTF2-like_dom_sf"/>
</dbReference>
<evidence type="ECO:0000313" key="3">
    <source>
        <dbReference type="Proteomes" id="UP000067626"/>
    </source>
</evidence>
<keyword evidence="3" id="KW-1185">Reference proteome</keyword>
<keyword evidence="2" id="KW-0413">Isomerase</keyword>
<dbReference type="STRING" id="52.CMC5_074740"/>
<protein>
    <submittedName>
        <fullName evidence="2">Ketosteroid isomerase</fullName>
    </submittedName>
</protein>
<organism evidence="2 3">
    <name type="scientific">Chondromyces crocatus</name>
    <dbReference type="NCBI Taxonomy" id="52"/>
    <lineage>
        <taxon>Bacteria</taxon>
        <taxon>Pseudomonadati</taxon>
        <taxon>Myxococcota</taxon>
        <taxon>Polyangia</taxon>
        <taxon>Polyangiales</taxon>
        <taxon>Polyangiaceae</taxon>
        <taxon>Chondromyces</taxon>
    </lineage>
</organism>
<dbReference type="AlphaFoldDB" id="A0A0K1ERK1"/>
<dbReference type="Gene3D" id="3.10.450.50">
    <property type="match status" value="1"/>
</dbReference>
<reference evidence="2 3" key="1">
    <citation type="submission" date="2015-07" db="EMBL/GenBank/DDBJ databases">
        <title>Genome analysis of myxobacterium Chondromyces crocatus Cm c5 reveals a high potential for natural compound synthesis and the genetic basis for the loss of fruiting body formation.</title>
        <authorList>
            <person name="Zaburannyi N."/>
            <person name="Bunk B."/>
            <person name="Maier J."/>
            <person name="Overmann J."/>
            <person name="Mueller R."/>
        </authorList>
    </citation>
    <scope>NUCLEOTIDE SEQUENCE [LARGE SCALE GENOMIC DNA]</scope>
    <source>
        <strain evidence="2 3">Cm c5</strain>
    </source>
</reference>
<evidence type="ECO:0000259" key="1">
    <source>
        <dbReference type="Pfam" id="PF12680"/>
    </source>
</evidence>
<dbReference type="Proteomes" id="UP000067626">
    <property type="component" value="Chromosome"/>
</dbReference>
<dbReference type="Pfam" id="PF12680">
    <property type="entry name" value="SnoaL_2"/>
    <property type="match status" value="1"/>
</dbReference>
<dbReference type="InterPro" id="IPR037401">
    <property type="entry name" value="SnoaL-like"/>
</dbReference>
<gene>
    <name evidence="2" type="ORF">CMC5_074740</name>
</gene>
<sequence length="173" mass="19354">MLRPDMDANHPNAKIIRDFYDSFGRKDAEGMVSHYTPDVHFSDAVFLNLRGGEAFAMWRMLCGGAKDLEITASQVEADDTSGKAHWDAIYTFSATGNRVHNRIDARFTFKDGKIVRHEDTFNLRTWAGMALGLPGRLFGWFPPFQRAIQKKADGNLRAYLKAKPAAAETGPTT</sequence>
<dbReference type="RefSeq" id="WP_245678056.1">
    <property type="nucleotide sequence ID" value="NZ_CP012159.1"/>
</dbReference>
<dbReference type="EMBL" id="CP012159">
    <property type="protein sequence ID" value="AKT43243.1"/>
    <property type="molecule type" value="Genomic_DNA"/>
</dbReference>